<evidence type="ECO:0000256" key="5">
    <source>
        <dbReference type="ARBA" id="ARBA00023002"/>
    </source>
</evidence>
<evidence type="ECO:0000313" key="10">
    <source>
        <dbReference type="EMBL" id="KAJ2922080.1"/>
    </source>
</evidence>
<feature type="domain" description="ATP-cone" evidence="9">
    <location>
        <begin position="7"/>
        <end position="101"/>
    </location>
</feature>
<dbReference type="OrthoDB" id="3035814at2759"/>
<comment type="similarity">
    <text evidence="1 8">Belongs to the ribonucleoside diphosphate reductase large chain family.</text>
</comment>
<comment type="catalytic activity">
    <reaction evidence="8">
        <text>a 2'-deoxyribonucleoside 5'-diphosphate + [thioredoxin]-disulfide + H2O = a ribonucleoside 5'-diphosphate + [thioredoxin]-dithiol</text>
        <dbReference type="Rhea" id="RHEA:23252"/>
        <dbReference type="Rhea" id="RHEA-COMP:10698"/>
        <dbReference type="Rhea" id="RHEA-COMP:10700"/>
        <dbReference type="ChEBI" id="CHEBI:15377"/>
        <dbReference type="ChEBI" id="CHEBI:29950"/>
        <dbReference type="ChEBI" id="CHEBI:50058"/>
        <dbReference type="ChEBI" id="CHEBI:57930"/>
        <dbReference type="ChEBI" id="CHEBI:73316"/>
        <dbReference type="EC" id="1.17.4.1"/>
    </reaction>
</comment>
<keyword evidence="5 8" id="KW-0560">Oxidoreductase</keyword>
<proteinExistence type="inferred from homology"/>
<dbReference type="PRINTS" id="PR01183">
    <property type="entry name" value="RIBORDTASEM1"/>
</dbReference>
<comment type="function">
    <text evidence="8">Provides the precursors necessary for DNA synthesis. Catalyzes the biosynthesis of deoxyribonucleotides from the corresponding ribonucleotides.</text>
</comment>
<dbReference type="InterPro" id="IPR005144">
    <property type="entry name" value="ATP-cone_dom"/>
</dbReference>
<dbReference type="Pfam" id="PF00317">
    <property type="entry name" value="Ribonuc_red_lgN"/>
    <property type="match status" value="1"/>
</dbReference>
<dbReference type="EC" id="1.17.4.1" evidence="2 8"/>
<evidence type="ECO:0000256" key="4">
    <source>
        <dbReference type="ARBA" id="ARBA00022840"/>
    </source>
</evidence>
<evidence type="ECO:0000256" key="1">
    <source>
        <dbReference type="ARBA" id="ARBA00010406"/>
    </source>
</evidence>
<dbReference type="SUPFAM" id="SSF48168">
    <property type="entry name" value="R1 subunit of ribonucleotide reductase, N-terminal domain"/>
    <property type="match status" value="1"/>
</dbReference>
<sequence>MAFPCSIQIRKRGGYTESFEYTKIKTRLRMAFGPRETTDYEDVMIETLVTMIESKLEGETDSRDLDRLAVSTAISLENFEPGYGIIATNIELDWLYRHTEAKFSAAMEKASKLLCPDFLDLVSRYKDIIDRMVDVTRDELLGHASIRILRDRYLLHDGYVIYERPQYMFLRVALVIHGTDMDAVSRSYEMQSRLQYIHSSATLINSGRPVPQLSTSFMLSAHPDPDDLFLTMTSVARIIRQNGGVGLSIGNIPSTGVIINGVERTGIVPVLRLLNSALDIFHLGDSNNAVHITVYLEPWHADIVHLIQTLRFGGLEENLKKTRTAIWTNDIFMRRVENNEEWTLFCPSKAAHLLDLYGPEFENEYQRLESNGIGKETINARTLWRQIMECIQEIGSPCILFKEAINVRSNDKHLGTSHQAGNSADVAQRATPDEHAVCASAFIVLPSYVRGPLNFDFSLMEHVIRHLVFTLNRLLIKSYPPTREAEVSIYRNRAISIGVQGMADTLSLMGISYDSDQARLFNMQLAETIYYVAMDKSANLTPLFGIYPHFKGSPISQGMLQFDHYNVETDTRRHDWASLRRKPNPAQKICLWGHQCCDEQDPR</sequence>
<protein>
    <recommendedName>
        <fullName evidence="2 8">Ribonucleoside-diphosphate reductase</fullName>
        <ecNumber evidence="2 8">1.17.4.1</ecNumber>
    </recommendedName>
</protein>
<gene>
    <name evidence="10" type="ORF">H1R20_g15015</name>
</gene>
<comment type="caution">
    <text evidence="10">The sequence shown here is derived from an EMBL/GenBank/DDBJ whole genome shotgun (WGS) entry which is preliminary data.</text>
</comment>
<organism evidence="10 11">
    <name type="scientific">Candolleomyces eurysporus</name>
    <dbReference type="NCBI Taxonomy" id="2828524"/>
    <lineage>
        <taxon>Eukaryota</taxon>
        <taxon>Fungi</taxon>
        <taxon>Dikarya</taxon>
        <taxon>Basidiomycota</taxon>
        <taxon>Agaricomycotina</taxon>
        <taxon>Agaricomycetes</taxon>
        <taxon>Agaricomycetidae</taxon>
        <taxon>Agaricales</taxon>
        <taxon>Agaricineae</taxon>
        <taxon>Psathyrellaceae</taxon>
        <taxon>Candolleomyces</taxon>
    </lineage>
</organism>
<dbReference type="InterPro" id="IPR013509">
    <property type="entry name" value="RNR_lsu_N"/>
</dbReference>
<feature type="non-terminal residue" evidence="10">
    <location>
        <position position="603"/>
    </location>
</feature>
<keyword evidence="6 8" id="KW-0215">Deoxyribonucleotide synthesis</keyword>
<evidence type="ECO:0000256" key="7">
    <source>
        <dbReference type="PROSITE-ProRule" id="PRU00492"/>
    </source>
</evidence>
<keyword evidence="3 7" id="KW-0547">Nucleotide-binding</keyword>
<evidence type="ECO:0000313" key="11">
    <source>
        <dbReference type="Proteomes" id="UP001140091"/>
    </source>
</evidence>
<evidence type="ECO:0000259" key="9">
    <source>
        <dbReference type="PROSITE" id="PS51161"/>
    </source>
</evidence>
<dbReference type="PANTHER" id="PTHR11573:SF6">
    <property type="entry name" value="RIBONUCLEOSIDE-DIPHOSPHATE REDUCTASE LARGE SUBUNIT"/>
    <property type="match status" value="1"/>
</dbReference>
<reference evidence="10" key="1">
    <citation type="submission" date="2022-06" db="EMBL/GenBank/DDBJ databases">
        <title>Genome Sequence of Candolleomyces eurysporus.</title>
        <authorList>
            <person name="Buettner E."/>
        </authorList>
    </citation>
    <scope>NUCLEOTIDE SEQUENCE</scope>
    <source>
        <strain evidence="10">VTCC 930004</strain>
    </source>
</reference>
<evidence type="ECO:0000256" key="8">
    <source>
        <dbReference type="RuleBase" id="RU003410"/>
    </source>
</evidence>
<dbReference type="Pfam" id="PF02867">
    <property type="entry name" value="Ribonuc_red_lgC"/>
    <property type="match status" value="1"/>
</dbReference>
<dbReference type="Gene3D" id="3.20.70.20">
    <property type="match status" value="1"/>
</dbReference>
<keyword evidence="11" id="KW-1185">Reference proteome</keyword>
<dbReference type="SUPFAM" id="SSF51998">
    <property type="entry name" value="PFL-like glycyl radical enzymes"/>
    <property type="match status" value="1"/>
</dbReference>
<dbReference type="AlphaFoldDB" id="A0A9W8ISS0"/>
<dbReference type="EMBL" id="JANBPK010001516">
    <property type="protein sequence ID" value="KAJ2922080.1"/>
    <property type="molecule type" value="Genomic_DNA"/>
</dbReference>
<dbReference type="GO" id="GO:0009263">
    <property type="term" value="P:deoxyribonucleotide biosynthetic process"/>
    <property type="evidence" value="ECO:0007669"/>
    <property type="project" value="UniProtKB-KW"/>
</dbReference>
<dbReference type="PANTHER" id="PTHR11573">
    <property type="entry name" value="RIBONUCLEOSIDE-DIPHOSPHATE REDUCTASE LARGE CHAIN"/>
    <property type="match status" value="1"/>
</dbReference>
<evidence type="ECO:0000256" key="2">
    <source>
        <dbReference type="ARBA" id="ARBA00012274"/>
    </source>
</evidence>
<dbReference type="InterPro" id="IPR008926">
    <property type="entry name" value="RNR_R1-su_N"/>
</dbReference>
<dbReference type="InterPro" id="IPR039718">
    <property type="entry name" value="Rrm1"/>
</dbReference>
<evidence type="ECO:0000256" key="6">
    <source>
        <dbReference type="ARBA" id="ARBA00023116"/>
    </source>
</evidence>
<dbReference type="Proteomes" id="UP001140091">
    <property type="component" value="Unassembled WGS sequence"/>
</dbReference>
<keyword evidence="4 7" id="KW-0067">ATP-binding</keyword>
<name>A0A9W8ISS0_9AGAR</name>
<dbReference type="GO" id="GO:0004748">
    <property type="term" value="F:ribonucleoside-diphosphate reductase activity, thioredoxin disulfide as acceptor"/>
    <property type="evidence" value="ECO:0007669"/>
    <property type="project" value="UniProtKB-EC"/>
</dbReference>
<dbReference type="GO" id="GO:0005524">
    <property type="term" value="F:ATP binding"/>
    <property type="evidence" value="ECO:0007669"/>
    <property type="project" value="UniProtKB-UniRule"/>
</dbReference>
<dbReference type="PROSITE" id="PS51161">
    <property type="entry name" value="ATP_CONE"/>
    <property type="match status" value="1"/>
</dbReference>
<dbReference type="InterPro" id="IPR000788">
    <property type="entry name" value="RNR_lg_C"/>
</dbReference>
<evidence type="ECO:0000256" key="3">
    <source>
        <dbReference type="ARBA" id="ARBA00022741"/>
    </source>
</evidence>
<dbReference type="GO" id="GO:0005971">
    <property type="term" value="C:ribonucleoside-diphosphate reductase complex"/>
    <property type="evidence" value="ECO:0007669"/>
    <property type="project" value="TreeGrafter"/>
</dbReference>
<accession>A0A9W8ISS0</accession>